<dbReference type="SMART" id="SM00025">
    <property type="entry name" value="Pumilio"/>
    <property type="match status" value="6"/>
</dbReference>
<dbReference type="PANTHER" id="PTHR13102:SF0">
    <property type="entry name" value="NUCLEOLAR PROTEIN 9"/>
    <property type="match status" value="1"/>
</dbReference>
<dbReference type="GeneID" id="117658565"/>
<dbReference type="PROSITE" id="PS50303">
    <property type="entry name" value="PUM_HD"/>
    <property type="match status" value="1"/>
</dbReference>
<gene>
    <name evidence="6" type="primary">NOP9</name>
</gene>
<organism evidence="5 6">
    <name type="scientific">Pantherophis guttatus</name>
    <name type="common">Corn snake</name>
    <name type="synonym">Elaphe guttata</name>
    <dbReference type="NCBI Taxonomy" id="94885"/>
    <lineage>
        <taxon>Eukaryota</taxon>
        <taxon>Metazoa</taxon>
        <taxon>Chordata</taxon>
        <taxon>Craniata</taxon>
        <taxon>Vertebrata</taxon>
        <taxon>Euteleostomi</taxon>
        <taxon>Lepidosauria</taxon>
        <taxon>Squamata</taxon>
        <taxon>Bifurcata</taxon>
        <taxon>Unidentata</taxon>
        <taxon>Episquamata</taxon>
        <taxon>Toxicofera</taxon>
        <taxon>Serpentes</taxon>
        <taxon>Colubroidea</taxon>
        <taxon>Colubridae</taxon>
        <taxon>Colubrinae</taxon>
        <taxon>Pantherophis</taxon>
    </lineage>
</organism>
<dbReference type="Gene3D" id="1.25.10.10">
    <property type="entry name" value="Leucine-rich Repeat Variant"/>
    <property type="match status" value="2"/>
</dbReference>
<dbReference type="InterPro" id="IPR016024">
    <property type="entry name" value="ARM-type_fold"/>
</dbReference>
<keyword evidence="1" id="KW-0677">Repeat</keyword>
<feature type="region of interest" description="Disordered" evidence="3">
    <location>
        <begin position="201"/>
        <end position="221"/>
    </location>
</feature>
<feature type="compositionally biased region" description="Basic residues" evidence="3">
    <location>
        <begin position="1"/>
        <end position="23"/>
    </location>
</feature>
<evidence type="ECO:0000313" key="5">
    <source>
        <dbReference type="Proteomes" id="UP001652622"/>
    </source>
</evidence>
<dbReference type="InterPro" id="IPR011989">
    <property type="entry name" value="ARM-like"/>
</dbReference>
<proteinExistence type="predicted"/>
<sequence>MGPTAHRQKTAKSSKEQQKKRRGSPASKPGKGDPEEIKGGGAVKLEPAVADYFRQAHETFKSGFASDEEKSLFVSNVLTEATDAALPLALDASGSLFLQALLPSASGASLEPLLRALLPSLRPAACHPCGAHILEGALWRAPVLISEGGEEAQALEELVLDLGKSLREELSTFALDAHASFVVRTLLQVLGGARVGSDGGRGLPGSGALRPGAKSSKVGSEGPAVFEVPVSFLSLLREFKGCFQEQISDFITNKCFSLCLQVALEILHRKLPAECAELCQALIGYLSSCNPAAEQSNLLVFLKDATCSRVLDKVLEVSDVKALRSFYKAHVKGQLRVLAAHKVANFTLQRLIQAASRKLLGHLFQELGPGLEEILALEHLGIVTALLGACRKHGAHQPEVLQLLLEAFHCWEPPARQLVCAPLLASVLAYEVYFGEEEEKEQEGATPPALSAVSYHGSLMLQHLLHFADPSLVLGSLAAMPPADLVTLACDPSGSHVFDALLASPSVSKKSRRKVLRQLKGHFLPLACSKHGSRVLDAIWSRASLPARRELAQELAEHEPQLRHDPFGHHLVRNFALTHFLKRRRDWDSHQQAEKKRRDLFAEILED</sequence>
<dbReference type="InterPro" id="IPR040000">
    <property type="entry name" value="NOP9"/>
</dbReference>
<keyword evidence="5" id="KW-1185">Reference proteome</keyword>
<accession>A0ABM3YXT1</accession>
<feature type="domain" description="PUM-HD" evidence="4">
    <location>
        <begin position="497"/>
        <end position="607"/>
    </location>
</feature>
<dbReference type="RefSeq" id="XP_060540910.1">
    <property type="nucleotide sequence ID" value="XM_060684927.1"/>
</dbReference>
<dbReference type="InterPro" id="IPR033133">
    <property type="entry name" value="PUM-HD"/>
</dbReference>
<dbReference type="SUPFAM" id="SSF48371">
    <property type="entry name" value="ARM repeat"/>
    <property type="match status" value="2"/>
</dbReference>
<keyword evidence="2" id="KW-0539">Nucleus</keyword>
<protein>
    <submittedName>
        <fullName evidence="6">Nucleolar protein 9</fullName>
    </submittedName>
</protein>
<evidence type="ECO:0000256" key="2">
    <source>
        <dbReference type="ARBA" id="ARBA00023242"/>
    </source>
</evidence>
<dbReference type="PANTHER" id="PTHR13102">
    <property type="entry name" value="NUCLEOLAR PROTEIN 9"/>
    <property type="match status" value="1"/>
</dbReference>
<reference evidence="6" key="1">
    <citation type="submission" date="2025-08" db="UniProtKB">
        <authorList>
            <consortium name="RefSeq"/>
        </authorList>
    </citation>
    <scope>IDENTIFICATION</scope>
    <source>
        <tissue evidence="6">Blood</tissue>
    </source>
</reference>
<dbReference type="Proteomes" id="UP001652622">
    <property type="component" value="Unplaced"/>
</dbReference>
<dbReference type="Pfam" id="PF22493">
    <property type="entry name" value="PUF_NOP9"/>
    <property type="match status" value="1"/>
</dbReference>
<evidence type="ECO:0000256" key="1">
    <source>
        <dbReference type="ARBA" id="ARBA00022737"/>
    </source>
</evidence>
<evidence type="ECO:0000256" key="3">
    <source>
        <dbReference type="SAM" id="MobiDB-lite"/>
    </source>
</evidence>
<name>A0ABM3YXT1_PANGU</name>
<dbReference type="InterPro" id="IPR001313">
    <property type="entry name" value="Pumilio_RNA-bd_rpt"/>
</dbReference>
<feature type="region of interest" description="Disordered" evidence="3">
    <location>
        <begin position="1"/>
        <end position="42"/>
    </location>
</feature>
<evidence type="ECO:0000313" key="6">
    <source>
        <dbReference type="RefSeq" id="XP_060540910.1"/>
    </source>
</evidence>
<evidence type="ECO:0000259" key="4">
    <source>
        <dbReference type="PROSITE" id="PS50303"/>
    </source>
</evidence>